<dbReference type="CDD" id="cd04301">
    <property type="entry name" value="NAT_SF"/>
    <property type="match status" value="1"/>
</dbReference>
<name>A0A1L9RIM9_ASPWE</name>
<sequence length="266" mass="29668">MTKHTFKTSLLPPPGPNQPLTVPTESTPIPANPEIFNDALTVRIKVFIDEQKCPIEAEIDTDDHRSWHWVIYDTTTTTAGSSDGTDNVNLNGEDKAQTHPTRLRSGLNDGDDETSPHRLRRPVAVIRLVPPPHAPHEKYTRPDLIASLPAYDLQSEPCVVLSRVAVLPEYRGYGLGRELIRTALDWARGHGVEIDDAYARVIGEAGEKTGKGKGKWNGQVLIHAQVAVEAMYRKFGFETDEALGRWDEEGIEHVGMWQRVDVIDQI</sequence>
<dbReference type="EMBL" id="KV878212">
    <property type="protein sequence ID" value="OJJ34728.1"/>
    <property type="molecule type" value="Genomic_DNA"/>
</dbReference>
<proteinExistence type="inferred from homology"/>
<dbReference type="InterPro" id="IPR000182">
    <property type="entry name" value="GNAT_dom"/>
</dbReference>
<feature type="compositionally biased region" description="Polar residues" evidence="2">
    <location>
        <begin position="18"/>
        <end position="29"/>
    </location>
</feature>
<gene>
    <name evidence="4" type="ORF">ASPWEDRAFT_27421</name>
</gene>
<dbReference type="UniPathway" id="UPA00113">
    <property type="reaction ID" value="UER00529"/>
</dbReference>
<dbReference type="PANTHER" id="PTHR13355">
    <property type="entry name" value="GLUCOSAMINE 6-PHOSPHATE N-ACETYLTRANSFERASE"/>
    <property type="match status" value="1"/>
</dbReference>
<dbReference type="VEuPathDB" id="FungiDB:ASPWEDRAFT_27421"/>
<dbReference type="SUPFAM" id="SSF55729">
    <property type="entry name" value="Acyl-CoA N-acyltransferases (Nat)"/>
    <property type="match status" value="1"/>
</dbReference>
<feature type="domain" description="N-acetyltransferase" evidence="3">
    <location>
        <begin position="74"/>
        <end position="261"/>
    </location>
</feature>
<dbReference type="GO" id="GO:0004343">
    <property type="term" value="F:glucosamine 6-phosphate N-acetyltransferase activity"/>
    <property type="evidence" value="ECO:0007669"/>
    <property type="project" value="UniProtKB-UniRule"/>
</dbReference>
<evidence type="ECO:0000259" key="3">
    <source>
        <dbReference type="PROSITE" id="PS51186"/>
    </source>
</evidence>
<dbReference type="STRING" id="1073089.A0A1L9RIM9"/>
<dbReference type="InterPro" id="IPR039143">
    <property type="entry name" value="GNPNAT1-like"/>
</dbReference>
<dbReference type="InterPro" id="IPR016181">
    <property type="entry name" value="Acyl_CoA_acyltransferase"/>
</dbReference>
<feature type="region of interest" description="Disordered" evidence="2">
    <location>
        <begin position="1"/>
        <end position="31"/>
    </location>
</feature>
<dbReference type="GeneID" id="63748843"/>
<reference evidence="5" key="1">
    <citation type="journal article" date="2017" name="Genome Biol.">
        <title>Comparative genomics reveals high biological diversity and specific adaptations in the industrially and medically important fungal genus Aspergillus.</title>
        <authorList>
            <person name="de Vries R.P."/>
            <person name="Riley R."/>
            <person name="Wiebenga A."/>
            <person name="Aguilar-Osorio G."/>
            <person name="Amillis S."/>
            <person name="Uchima C.A."/>
            <person name="Anderluh G."/>
            <person name="Asadollahi M."/>
            <person name="Askin M."/>
            <person name="Barry K."/>
            <person name="Battaglia E."/>
            <person name="Bayram O."/>
            <person name="Benocci T."/>
            <person name="Braus-Stromeyer S.A."/>
            <person name="Caldana C."/>
            <person name="Canovas D."/>
            <person name="Cerqueira G.C."/>
            <person name="Chen F."/>
            <person name="Chen W."/>
            <person name="Choi C."/>
            <person name="Clum A."/>
            <person name="Dos Santos R.A."/>
            <person name="Damasio A.R."/>
            <person name="Diallinas G."/>
            <person name="Emri T."/>
            <person name="Fekete E."/>
            <person name="Flipphi M."/>
            <person name="Freyberg S."/>
            <person name="Gallo A."/>
            <person name="Gournas C."/>
            <person name="Habgood R."/>
            <person name="Hainaut M."/>
            <person name="Harispe M.L."/>
            <person name="Henrissat B."/>
            <person name="Hilden K.S."/>
            <person name="Hope R."/>
            <person name="Hossain A."/>
            <person name="Karabika E."/>
            <person name="Karaffa L."/>
            <person name="Karanyi Z."/>
            <person name="Krasevec N."/>
            <person name="Kuo A."/>
            <person name="Kusch H."/>
            <person name="LaButti K."/>
            <person name="Lagendijk E.L."/>
            <person name="Lapidus A."/>
            <person name="Levasseur A."/>
            <person name="Lindquist E."/>
            <person name="Lipzen A."/>
            <person name="Logrieco A.F."/>
            <person name="MacCabe A."/>
            <person name="Maekelae M.R."/>
            <person name="Malavazi I."/>
            <person name="Melin P."/>
            <person name="Meyer V."/>
            <person name="Mielnichuk N."/>
            <person name="Miskei M."/>
            <person name="Molnar A.P."/>
            <person name="Mule G."/>
            <person name="Ngan C.Y."/>
            <person name="Orejas M."/>
            <person name="Orosz E."/>
            <person name="Ouedraogo J.P."/>
            <person name="Overkamp K.M."/>
            <person name="Park H.-S."/>
            <person name="Perrone G."/>
            <person name="Piumi F."/>
            <person name="Punt P.J."/>
            <person name="Ram A.F."/>
            <person name="Ramon A."/>
            <person name="Rauscher S."/>
            <person name="Record E."/>
            <person name="Riano-Pachon D.M."/>
            <person name="Robert V."/>
            <person name="Roehrig J."/>
            <person name="Ruller R."/>
            <person name="Salamov A."/>
            <person name="Salih N.S."/>
            <person name="Samson R.A."/>
            <person name="Sandor E."/>
            <person name="Sanguinetti M."/>
            <person name="Schuetze T."/>
            <person name="Sepcic K."/>
            <person name="Shelest E."/>
            <person name="Sherlock G."/>
            <person name="Sophianopoulou V."/>
            <person name="Squina F.M."/>
            <person name="Sun H."/>
            <person name="Susca A."/>
            <person name="Todd R.B."/>
            <person name="Tsang A."/>
            <person name="Unkles S.E."/>
            <person name="van de Wiele N."/>
            <person name="van Rossen-Uffink D."/>
            <person name="Oliveira J.V."/>
            <person name="Vesth T.C."/>
            <person name="Visser J."/>
            <person name="Yu J.-H."/>
            <person name="Zhou M."/>
            <person name="Andersen M.R."/>
            <person name="Archer D.B."/>
            <person name="Baker S.E."/>
            <person name="Benoit I."/>
            <person name="Brakhage A.A."/>
            <person name="Braus G.H."/>
            <person name="Fischer R."/>
            <person name="Frisvad J.C."/>
            <person name="Goldman G.H."/>
            <person name="Houbraken J."/>
            <person name="Oakley B."/>
            <person name="Pocsi I."/>
            <person name="Scazzocchio C."/>
            <person name="Seiboth B."/>
            <person name="vanKuyk P.A."/>
            <person name="Wortman J."/>
            <person name="Dyer P.S."/>
            <person name="Grigoriev I.V."/>
        </authorList>
    </citation>
    <scope>NUCLEOTIDE SEQUENCE [LARGE SCALE GENOMIC DNA]</scope>
    <source>
        <strain evidence="5">DTO 134E9</strain>
    </source>
</reference>
<dbReference type="OrthoDB" id="329272at2759"/>
<keyword evidence="1" id="KW-0808">Transferase</keyword>
<keyword evidence="1" id="KW-0012">Acyltransferase</keyword>
<keyword evidence="5" id="KW-1185">Reference proteome</keyword>
<comment type="similarity">
    <text evidence="1">Belongs to the acetyltransferase family. GNA1 subfamily.</text>
</comment>
<evidence type="ECO:0000256" key="1">
    <source>
        <dbReference type="RuleBase" id="RU365086"/>
    </source>
</evidence>
<dbReference type="PROSITE" id="PS51186">
    <property type="entry name" value="GNAT"/>
    <property type="match status" value="1"/>
</dbReference>
<feature type="compositionally biased region" description="Low complexity" evidence="2">
    <location>
        <begin position="76"/>
        <end position="86"/>
    </location>
</feature>
<dbReference type="Proteomes" id="UP000184383">
    <property type="component" value="Unassembled WGS sequence"/>
</dbReference>
<comment type="catalytic activity">
    <reaction evidence="1">
        <text>D-glucosamine 6-phosphate + acetyl-CoA = N-acetyl-D-glucosamine 6-phosphate + CoA + H(+)</text>
        <dbReference type="Rhea" id="RHEA:10292"/>
        <dbReference type="ChEBI" id="CHEBI:15378"/>
        <dbReference type="ChEBI" id="CHEBI:57287"/>
        <dbReference type="ChEBI" id="CHEBI:57288"/>
        <dbReference type="ChEBI" id="CHEBI:57513"/>
        <dbReference type="ChEBI" id="CHEBI:58725"/>
        <dbReference type="EC" id="2.3.1.4"/>
    </reaction>
</comment>
<evidence type="ECO:0000256" key="2">
    <source>
        <dbReference type="SAM" id="MobiDB-lite"/>
    </source>
</evidence>
<comment type="pathway">
    <text evidence="1">Nucleotide-sugar biosynthesis; UDP-N-acetyl-alpha-D-glucosamine biosynthesis; N-acetyl-alpha-D-glucosamine 1-phosphate from alpha-D-glucosamine 6-phosphate (route I): step 1/2.</text>
</comment>
<dbReference type="RefSeq" id="XP_040688404.1">
    <property type="nucleotide sequence ID" value="XM_040832995.1"/>
</dbReference>
<dbReference type="EC" id="2.3.1.4" evidence="1"/>
<evidence type="ECO:0000313" key="4">
    <source>
        <dbReference type="EMBL" id="OJJ34728.1"/>
    </source>
</evidence>
<feature type="region of interest" description="Disordered" evidence="2">
    <location>
        <begin position="76"/>
        <end position="116"/>
    </location>
</feature>
<dbReference type="Pfam" id="PF00583">
    <property type="entry name" value="Acetyltransf_1"/>
    <property type="match status" value="1"/>
</dbReference>
<dbReference type="AlphaFoldDB" id="A0A1L9RIM9"/>
<dbReference type="PANTHER" id="PTHR13355:SF11">
    <property type="entry name" value="GLUCOSAMINE 6-PHOSPHATE N-ACETYLTRANSFERASE"/>
    <property type="match status" value="1"/>
</dbReference>
<dbReference type="Gene3D" id="3.40.630.30">
    <property type="match status" value="1"/>
</dbReference>
<dbReference type="GO" id="GO:0006048">
    <property type="term" value="P:UDP-N-acetylglucosamine biosynthetic process"/>
    <property type="evidence" value="ECO:0007669"/>
    <property type="project" value="UniProtKB-UniRule"/>
</dbReference>
<organism evidence="4 5">
    <name type="scientific">Aspergillus wentii DTO 134E9</name>
    <dbReference type="NCBI Taxonomy" id="1073089"/>
    <lineage>
        <taxon>Eukaryota</taxon>
        <taxon>Fungi</taxon>
        <taxon>Dikarya</taxon>
        <taxon>Ascomycota</taxon>
        <taxon>Pezizomycotina</taxon>
        <taxon>Eurotiomycetes</taxon>
        <taxon>Eurotiomycetidae</taxon>
        <taxon>Eurotiales</taxon>
        <taxon>Aspergillaceae</taxon>
        <taxon>Aspergillus</taxon>
        <taxon>Aspergillus subgen. Cremei</taxon>
    </lineage>
</organism>
<evidence type="ECO:0000313" key="5">
    <source>
        <dbReference type="Proteomes" id="UP000184383"/>
    </source>
</evidence>
<accession>A0A1L9RIM9</accession>
<protein>
    <recommendedName>
        <fullName evidence="1">Glucosamine 6-phosphate N-acetyltransferase</fullName>
        <ecNumber evidence="1">2.3.1.4</ecNumber>
    </recommendedName>
</protein>